<keyword evidence="7 8" id="KW-0131">Cell cycle</keyword>
<dbReference type="InterPro" id="IPR036765">
    <property type="entry name" value="ZipA_FtsZ-bd_C_sf"/>
</dbReference>
<dbReference type="PANTHER" id="PTHR38685">
    <property type="entry name" value="CELL DIVISION PROTEIN ZIPA"/>
    <property type="match status" value="1"/>
</dbReference>
<evidence type="ECO:0000256" key="2">
    <source>
        <dbReference type="ARBA" id="ARBA00022519"/>
    </source>
</evidence>
<evidence type="ECO:0000256" key="5">
    <source>
        <dbReference type="ARBA" id="ARBA00022989"/>
    </source>
</evidence>
<gene>
    <name evidence="12" type="ORF">GCM10011365_05280</name>
</gene>
<dbReference type="GO" id="GO:0000917">
    <property type="term" value="P:division septum assembly"/>
    <property type="evidence" value="ECO:0007669"/>
    <property type="project" value="TreeGrafter"/>
</dbReference>
<evidence type="ECO:0000256" key="1">
    <source>
        <dbReference type="ARBA" id="ARBA00022475"/>
    </source>
</evidence>
<keyword evidence="5 10" id="KW-1133">Transmembrane helix</keyword>
<dbReference type="Proteomes" id="UP000605253">
    <property type="component" value="Unassembled WGS sequence"/>
</dbReference>
<dbReference type="PANTHER" id="PTHR38685:SF1">
    <property type="entry name" value="CELL DIVISION PROTEIN ZIPA"/>
    <property type="match status" value="1"/>
</dbReference>
<name>A0A917CF65_9GAMM</name>
<feature type="domain" description="ZipA C-terminal FtsZ-binding" evidence="11">
    <location>
        <begin position="70"/>
        <end position="196"/>
    </location>
</feature>
<comment type="function">
    <text evidence="8">Essential cell division protein that stabilizes the FtsZ protofilaments by cross-linking them and that serves as a cytoplasmic membrane anchor for the Z ring. Also required for the recruitment to the septal ring of downstream cell division proteins.</text>
</comment>
<dbReference type="GO" id="GO:0005886">
    <property type="term" value="C:plasma membrane"/>
    <property type="evidence" value="ECO:0007669"/>
    <property type="project" value="UniProtKB-SubCell"/>
</dbReference>
<evidence type="ECO:0000313" key="12">
    <source>
        <dbReference type="EMBL" id="GGF87157.1"/>
    </source>
</evidence>
<dbReference type="Gene3D" id="3.30.1400.10">
    <property type="entry name" value="ZipA, C-terminal FtsZ-binding domain"/>
    <property type="match status" value="1"/>
</dbReference>
<comment type="similarity">
    <text evidence="8">Belongs to the ZipA family.</text>
</comment>
<feature type="transmembrane region" description="Helical" evidence="10">
    <location>
        <begin position="6"/>
        <end position="24"/>
    </location>
</feature>
<keyword evidence="6 9" id="KW-0472">Membrane</keyword>
<dbReference type="SUPFAM" id="SSF64383">
    <property type="entry name" value="Cell-division protein ZipA, C-terminal domain"/>
    <property type="match status" value="1"/>
</dbReference>
<evidence type="ECO:0000256" key="6">
    <source>
        <dbReference type="ARBA" id="ARBA00023136"/>
    </source>
</evidence>
<keyword evidence="2 9" id="KW-0997">Cell inner membrane</keyword>
<evidence type="ECO:0000256" key="9">
    <source>
        <dbReference type="RuleBase" id="RU003613"/>
    </source>
</evidence>
<reference evidence="12" key="2">
    <citation type="submission" date="2020-09" db="EMBL/GenBank/DDBJ databases">
        <authorList>
            <person name="Sun Q."/>
            <person name="Zhou Y."/>
        </authorList>
    </citation>
    <scope>NUCLEOTIDE SEQUENCE</scope>
    <source>
        <strain evidence="12">CGMCC 1.12181</strain>
    </source>
</reference>
<proteinExistence type="inferred from homology"/>
<evidence type="ECO:0000313" key="13">
    <source>
        <dbReference type="Proteomes" id="UP000605253"/>
    </source>
</evidence>
<comment type="subcellular location">
    <subcellularLocation>
        <location evidence="9">Cell inner membrane</location>
        <topology evidence="9">Single-pass type I membrane protein</topology>
    </subcellularLocation>
</comment>
<dbReference type="RefSeq" id="WP_188364125.1">
    <property type="nucleotide sequence ID" value="NZ_BAABJF010000032.1"/>
</dbReference>
<accession>A0A917CF65</accession>
<protein>
    <recommendedName>
        <fullName evidence="8">Cell division protein ZipA</fullName>
    </recommendedName>
</protein>
<dbReference type="AlphaFoldDB" id="A0A917CF65"/>
<dbReference type="SMART" id="SM00771">
    <property type="entry name" value="ZipA_C"/>
    <property type="match status" value="1"/>
</dbReference>
<evidence type="ECO:0000256" key="7">
    <source>
        <dbReference type="ARBA" id="ARBA00023306"/>
    </source>
</evidence>
<keyword evidence="4 9" id="KW-0812">Transmembrane</keyword>
<dbReference type="Pfam" id="PF04354">
    <property type="entry name" value="ZipA_C"/>
    <property type="match status" value="1"/>
</dbReference>
<dbReference type="InterPro" id="IPR007449">
    <property type="entry name" value="ZipA_FtsZ-bd_C"/>
</dbReference>
<sequence>MSPWELRLIIALIGIIILVLIYYFHTKSSRPGEIDINKDELFHIDPDLGLEPVKPDNKQTGVDHNEAVAPKKIVTLFLHAKDGLQFDWHQIKDAANKAGLEYGDDHLFYRYRRLGSDKKVLFLVANMLKPGVFDVDMRTSGLVFIMTLPGEMDALDLWDTLFPVAKRMEELLGGTLTDENHSTFSRQRIASMREEMRLFEAGTEAKA</sequence>
<keyword evidence="13" id="KW-1185">Reference proteome</keyword>
<reference evidence="12" key="1">
    <citation type="journal article" date="2014" name="Int. J. Syst. Evol. Microbiol.">
        <title>Complete genome sequence of Corynebacterium casei LMG S-19264T (=DSM 44701T), isolated from a smear-ripened cheese.</title>
        <authorList>
            <consortium name="US DOE Joint Genome Institute (JGI-PGF)"/>
            <person name="Walter F."/>
            <person name="Albersmeier A."/>
            <person name="Kalinowski J."/>
            <person name="Ruckert C."/>
        </authorList>
    </citation>
    <scope>NUCLEOTIDE SEQUENCE</scope>
    <source>
        <strain evidence="12">CGMCC 1.12181</strain>
    </source>
</reference>
<evidence type="ECO:0000256" key="10">
    <source>
        <dbReference type="SAM" id="Phobius"/>
    </source>
</evidence>
<evidence type="ECO:0000259" key="11">
    <source>
        <dbReference type="SMART" id="SM00771"/>
    </source>
</evidence>
<organism evidence="12 13">
    <name type="scientific">Marinicella pacifica</name>
    <dbReference type="NCBI Taxonomy" id="1171543"/>
    <lineage>
        <taxon>Bacteria</taxon>
        <taxon>Pseudomonadati</taxon>
        <taxon>Pseudomonadota</taxon>
        <taxon>Gammaproteobacteria</taxon>
        <taxon>Lysobacterales</taxon>
        <taxon>Marinicellaceae</taxon>
        <taxon>Marinicella</taxon>
    </lineage>
</organism>
<dbReference type="EMBL" id="BMEO01000002">
    <property type="protein sequence ID" value="GGF87157.1"/>
    <property type="molecule type" value="Genomic_DNA"/>
</dbReference>
<dbReference type="InterPro" id="IPR011919">
    <property type="entry name" value="Cell_div_ZipA"/>
</dbReference>
<evidence type="ECO:0000256" key="8">
    <source>
        <dbReference type="RuleBase" id="RU003612"/>
    </source>
</evidence>
<dbReference type="GO" id="GO:0032153">
    <property type="term" value="C:cell division site"/>
    <property type="evidence" value="ECO:0007669"/>
    <property type="project" value="TreeGrafter"/>
</dbReference>
<keyword evidence="1 9" id="KW-1003">Cell membrane</keyword>
<evidence type="ECO:0000256" key="3">
    <source>
        <dbReference type="ARBA" id="ARBA00022618"/>
    </source>
</evidence>
<evidence type="ECO:0000256" key="4">
    <source>
        <dbReference type="ARBA" id="ARBA00022692"/>
    </source>
</evidence>
<keyword evidence="3 8" id="KW-0132">Cell division</keyword>
<comment type="caution">
    <text evidence="12">The sequence shown here is derived from an EMBL/GenBank/DDBJ whole genome shotgun (WGS) entry which is preliminary data.</text>
</comment>